<comment type="catalytic activity">
    <reaction evidence="6">
        <text>4-hydroxybutanoate + NADP(+) = succinate semialdehyde + NADPH + H(+)</text>
        <dbReference type="Rhea" id="RHEA:26381"/>
        <dbReference type="ChEBI" id="CHEBI:15378"/>
        <dbReference type="ChEBI" id="CHEBI:16724"/>
        <dbReference type="ChEBI" id="CHEBI:57706"/>
        <dbReference type="ChEBI" id="CHEBI:57783"/>
        <dbReference type="ChEBI" id="CHEBI:58349"/>
        <dbReference type="EC" id="1.1.1.n11"/>
    </reaction>
</comment>
<comment type="catalytic activity">
    <reaction evidence="7">
        <text>glycolate + NADP(+) = glyoxylate + NADPH + H(+)</text>
        <dbReference type="Rhea" id="RHEA:10992"/>
        <dbReference type="ChEBI" id="CHEBI:15378"/>
        <dbReference type="ChEBI" id="CHEBI:29805"/>
        <dbReference type="ChEBI" id="CHEBI:36655"/>
        <dbReference type="ChEBI" id="CHEBI:57783"/>
        <dbReference type="ChEBI" id="CHEBI:58349"/>
        <dbReference type="EC" id="1.1.1.79"/>
    </reaction>
</comment>
<dbReference type="InterPro" id="IPR013328">
    <property type="entry name" value="6PGD_dom2"/>
</dbReference>
<name>A0A150GKR8_GONPE</name>
<dbReference type="GO" id="GO:0030267">
    <property type="term" value="F:glyoxylate reductase (NADPH) activity"/>
    <property type="evidence" value="ECO:0007669"/>
    <property type="project" value="UniProtKB-EC"/>
</dbReference>
<dbReference type="GO" id="GO:0050661">
    <property type="term" value="F:NADP binding"/>
    <property type="evidence" value="ECO:0007669"/>
    <property type="project" value="InterPro"/>
</dbReference>
<evidence type="ECO:0000259" key="10">
    <source>
        <dbReference type="Pfam" id="PF03446"/>
    </source>
</evidence>
<dbReference type="Gene3D" id="1.10.1040.10">
    <property type="entry name" value="N-(1-d-carboxylethyl)-l-norvaline Dehydrogenase, domain 2"/>
    <property type="match status" value="1"/>
</dbReference>
<accession>A0A150GKR8</accession>
<dbReference type="PANTHER" id="PTHR43580">
    <property type="entry name" value="OXIDOREDUCTASE GLYR1-RELATED"/>
    <property type="match status" value="1"/>
</dbReference>
<feature type="active site" evidence="9">
    <location>
        <position position="178"/>
    </location>
</feature>
<dbReference type="Proteomes" id="UP000075714">
    <property type="component" value="Unassembled WGS sequence"/>
</dbReference>
<keyword evidence="5" id="KW-0520">NAD</keyword>
<dbReference type="OrthoDB" id="435038at2759"/>
<evidence type="ECO:0000256" key="1">
    <source>
        <dbReference type="ARBA" id="ARBA00007598"/>
    </source>
</evidence>
<dbReference type="PANTHER" id="PTHR43580:SF2">
    <property type="entry name" value="CYTOKINE-LIKE NUCLEAR FACTOR N-PAC"/>
    <property type="match status" value="1"/>
</dbReference>
<dbReference type="SUPFAM" id="SSF51735">
    <property type="entry name" value="NAD(P)-binding Rossmann-fold domains"/>
    <property type="match status" value="1"/>
</dbReference>
<evidence type="ECO:0000259" key="11">
    <source>
        <dbReference type="Pfam" id="PF14833"/>
    </source>
</evidence>
<evidence type="ECO:0000256" key="9">
    <source>
        <dbReference type="PIRSR" id="PIRSR000103-1"/>
    </source>
</evidence>
<dbReference type="InterPro" id="IPR006115">
    <property type="entry name" value="6PGDH_NADP-bd"/>
</dbReference>
<proteinExistence type="inferred from homology"/>
<comment type="similarity">
    <text evidence="1">Belongs to the HIBADH-related family. NP60 subfamily.</text>
</comment>
<evidence type="ECO:0000313" key="13">
    <source>
        <dbReference type="Proteomes" id="UP000075714"/>
    </source>
</evidence>
<dbReference type="FunFam" id="3.40.50.720:FF:000058">
    <property type="entry name" value="Putative oxidoreductase GLYR1 homolog"/>
    <property type="match status" value="1"/>
</dbReference>
<evidence type="ECO:0000256" key="5">
    <source>
        <dbReference type="ARBA" id="ARBA00023027"/>
    </source>
</evidence>
<dbReference type="STRING" id="33097.A0A150GKR8"/>
<sequence length="296" mass="30287">MGDGAKLSVGFLGLGIMGEAMARNLLKSGLFASVTVWNRTLSKCQALVGEGAKSAETPAAVVGSCDVTFAMLADPDAALAAVFGDNGVLAGITPGKGYVDMSTVDEATSTRIGEAVTAKGGKFVEGPVSGSKKPAIDGQLIIMGAGDKELYDLVQPAFDVMGKKSFYLGSTGAAARMKLVVNMVMGAMMGAFCEGMALADKAGLEQSALLEILGLGAMANPMFALKGPAIMARNYPPAFPLKHQQKDLRLALALGDSLGQPLPVAAAANEVYKAARGAGKGDEDFAAVYEATVNKK</sequence>
<keyword evidence="2" id="KW-0521">NADP</keyword>
<comment type="function">
    <text evidence="8">Catalyzes the NADPH-dependent reduction of glyoxylate to glycolate as well as succinic semialdehyde (SSA) to gamma-hydroxybutyrate in vitro. May function in redox homeostasis and play a role in oxidative stress tolerance by detoxifying glyoxylate and SSA generated in glycolate metabolism and GABA metabolism, respectively.</text>
</comment>
<keyword evidence="13" id="KW-1185">Reference proteome</keyword>
<dbReference type="GO" id="GO:0051287">
    <property type="term" value="F:NAD binding"/>
    <property type="evidence" value="ECO:0007669"/>
    <property type="project" value="InterPro"/>
</dbReference>
<feature type="domain" description="6-phosphogluconate dehydrogenase NADP-binding" evidence="10">
    <location>
        <begin position="9"/>
        <end position="169"/>
    </location>
</feature>
<evidence type="ECO:0000256" key="3">
    <source>
        <dbReference type="ARBA" id="ARBA00023002"/>
    </source>
</evidence>
<protein>
    <recommendedName>
        <fullName evidence="14">6-phosphogluconate dehydrogenase NADP-binding domain-containing protein</fullName>
    </recommendedName>
</protein>
<dbReference type="EMBL" id="LSYV01000017">
    <property type="protein sequence ID" value="KXZ50449.1"/>
    <property type="molecule type" value="Genomic_DNA"/>
</dbReference>
<dbReference type="Pfam" id="PF03446">
    <property type="entry name" value="NAD_binding_2"/>
    <property type="match status" value="1"/>
</dbReference>
<evidence type="ECO:0000256" key="2">
    <source>
        <dbReference type="ARBA" id="ARBA00022857"/>
    </source>
</evidence>
<dbReference type="InterPro" id="IPR002204">
    <property type="entry name" value="3-OH-isobutyrate_DH-rel_CS"/>
</dbReference>
<dbReference type="InterPro" id="IPR036291">
    <property type="entry name" value="NAD(P)-bd_dom_sf"/>
</dbReference>
<keyword evidence="3" id="KW-0560">Oxidoreductase</keyword>
<dbReference type="InterPro" id="IPR008927">
    <property type="entry name" value="6-PGluconate_DH-like_C_sf"/>
</dbReference>
<dbReference type="Gene3D" id="3.40.50.720">
    <property type="entry name" value="NAD(P)-binding Rossmann-like Domain"/>
    <property type="match status" value="1"/>
</dbReference>
<dbReference type="AlphaFoldDB" id="A0A150GKR8"/>
<evidence type="ECO:0000256" key="8">
    <source>
        <dbReference type="ARBA" id="ARBA00056683"/>
    </source>
</evidence>
<dbReference type="GO" id="GO:0005737">
    <property type="term" value="C:cytoplasm"/>
    <property type="evidence" value="ECO:0007669"/>
    <property type="project" value="UniProtKB-ARBA"/>
</dbReference>
<dbReference type="SUPFAM" id="SSF48179">
    <property type="entry name" value="6-phosphogluconate dehydrogenase C-terminal domain-like"/>
    <property type="match status" value="1"/>
</dbReference>
<evidence type="ECO:0000256" key="4">
    <source>
        <dbReference type="ARBA" id="ARBA00023016"/>
    </source>
</evidence>
<keyword evidence="4" id="KW-0346">Stress response</keyword>
<dbReference type="InterPro" id="IPR015815">
    <property type="entry name" value="HIBADH-related"/>
</dbReference>
<dbReference type="FunFam" id="1.10.1040.10:FF:000016">
    <property type="entry name" value="Glyoxylate/succinic semialdehyde reductase 2"/>
    <property type="match status" value="1"/>
</dbReference>
<reference evidence="13" key="1">
    <citation type="journal article" date="2016" name="Nat. Commun.">
        <title>The Gonium pectorale genome demonstrates co-option of cell cycle regulation during the evolution of multicellularity.</title>
        <authorList>
            <person name="Hanschen E.R."/>
            <person name="Marriage T.N."/>
            <person name="Ferris P.J."/>
            <person name="Hamaji T."/>
            <person name="Toyoda A."/>
            <person name="Fujiyama A."/>
            <person name="Neme R."/>
            <person name="Noguchi H."/>
            <person name="Minakuchi Y."/>
            <person name="Suzuki M."/>
            <person name="Kawai-Toyooka H."/>
            <person name="Smith D.R."/>
            <person name="Sparks H."/>
            <person name="Anderson J."/>
            <person name="Bakaric R."/>
            <person name="Luria V."/>
            <person name="Karger A."/>
            <person name="Kirschner M.W."/>
            <person name="Durand P.M."/>
            <person name="Michod R.E."/>
            <person name="Nozaki H."/>
            <person name="Olson B.J."/>
        </authorList>
    </citation>
    <scope>NUCLEOTIDE SEQUENCE [LARGE SCALE GENOMIC DNA]</scope>
    <source>
        <strain evidence="13">NIES-2863</strain>
    </source>
</reference>
<dbReference type="Pfam" id="PF14833">
    <property type="entry name" value="NAD_binding_11"/>
    <property type="match status" value="1"/>
</dbReference>
<feature type="domain" description="3-hydroxyisobutyrate dehydrogenase-like NAD-binding" evidence="11">
    <location>
        <begin position="172"/>
        <end position="290"/>
    </location>
</feature>
<dbReference type="PIRSF" id="PIRSF000103">
    <property type="entry name" value="HIBADH"/>
    <property type="match status" value="1"/>
</dbReference>
<gene>
    <name evidence="12" type="ORF">GPECTOR_16g623</name>
</gene>
<evidence type="ECO:0000256" key="6">
    <source>
        <dbReference type="ARBA" id="ARBA00052582"/>
    </source>
</evidence>
<organism evidence="12 13">
    <name type="scientific">Gonium pectorale</name>
    <name type="common">Green alga</name>
    <dbReference type="NCBI Taxonomy" id="33097"/>
    <lineage>
        <taxon>Eukaryota</taxon>
        <taxon>Viridiplantae</taxon>
        <taxon>Chlorophyta</taxon>
        <taxon>core chlorophytes</taxon>
        <taxon>Chlorophyceae</taxon>
        <taxon>CS clade</taxon>
        <taxon>Chlamydomonadales</taxon>
        <taxon>Volvocaceae</taxon>
        <taxon>Gonium</taxon>
    </lineage>
</organism>
<dbReference type="PROSITE" id="PS00895">
    <property type="entry name" value="3_HYDROXYISOBUT_DH"/>
    <property type="match status" value="1"/>
</dbReference>
<evidence type="ECO:0000256" key="7">
    <source>
        <dbReference type="ARBA" id="ARBA00052769"/>
    </source>
</evidence>
<dbReference type="InterPro" id="IPR029154">
    <property type="entry name" value="HIBADH-like_NADP-bd"/>
</dbReference>
<evidence type="ECO:0008006" key="14">
    <source>
        <dbReference type="Google" id="ProtNLM"/>
    </source>
</evidence>
<dbReference type="InterPro" id="IPR051265">
    <property type="entry name" value="HIBADH-related_NP60_sf"/>
</dbReference>
<evidence type="ECO:0000313" key="12">
    <source>
        <dbReference type="EMBL" id="KXZ50449.1"/>
    </source>
</evidence>
<comment type="caution">
    <text evidence="12">The sequence shown here is derived from an EMBL/GenBank/DDBJ whole genome shotgun (WGS) entry which is preliminary data.</text>
</comment>